<comment type="caution">
    <text evidence="4">The sequence shown here is derived from an EMBL/GenBank/DDBJ whole genome shotgun (WGS) entry which is preliminary data.</text>
</comment>
<protein>
    <submittedName>
        <fullName evidence="4">Damage-inducible protein DinB</fullName>
    </submittedName>
</protein>
<evidence type="ECO:0000256" key="1">
    <source>
        <dbReference type="ARBA" id="ARBA00008635"/>
    </source>
</evidence>
<reference evidence="4 5" key="1">
    <citation type="submission" date="2019-03" db="EMBL/GenBank/DDBJ databases">
        <title>Cohnella endophytica sp. nov., a novel endophytic bacterium isolated from bark of Sonneratia apetala.</title>
        <authorList>
            <person name="Tuo L."/>
        </authorList>
    </citation>
    <scope>NUCLEOTIDE SEQUENCE [LARGE SCALE GENOMIC DNA]</scope>
    <source>
        <strain evidence="4 5">CCTCC AB 208254</strain>
    </source>
</reference>
<proteinExistence type="inferred from homology"/>
<organism evidence="4 5">
    <name type="scientific">Cohnella luojiensis</name>
    <dbReference type="NCBI Taxonomy" id="652876"/>
    <lineage>
        <taxon>Bacteria</taxon>
        <taxon>Bacillati</taxon>
        <taxon>Bacillota</taxon>
        <taxon>Bacilli</taxon>
        <taxon>Bacillales</taxon>
        <taxon>Paenibacillaceae</taxon>
        <taxon>Cohnella</taxon>
    </lineage>
</organism>
<sequence length="159" mass="18844">MLKLFEYNWQVRKDWFDWCESVSEKELLERRTGGPGGILYTLFHIVEVEYSWISGLQGKPEPQEPPFEDYADVQKLRDYSARCHEEIAPFIYGWNSSMETRFLSDQNAKGERFDFKYGEIMRHVIAHEIHHIGQMSVWSREIGKQPITANLIRRGLFDI</sequence>
<dbReference type="SUPFAM" id="SSF109854">
    <property type="entry name" value="DinB/YfiT-like putative metalloenzymes"/>
    <property type="match status" value="1"/>
</dbReference>
<name>A0A4Y8LQS5_9BACL</name>
<comment type="similarity">
    <text evidence="1">Belongs to the DinB family.</text>
</comment>
<feature type="binding site" evidence="3">
    <location>
        <position position="131"/>
    </location>
    <ligand>
        <name>a divalent metal cation</name>
        <dbReference type="ChEBI" id="CHEBI:60240"/>
    </ligand>
</feature>
<dbReference type="PANTHER" id="PTHR37302:SF3">
    <property type="entry name" value="DAMAGE-INDUCIBLE PROTEIN DINB"/>
    <property type="match status" value="1"/>
</dbReference>
<dbReference type="Pfam" id="PF05163">
    <property type="entry name" value="DinB"/>
    <property type="match status" value="1"/>
</dbReference>
<dbReference type="EMBL" id="SOMN01000031">
    <property type="protein sequence ID" value="TFE23748.1"/>
    <property type="molecule type" value="Genomic_DNA"/>
</dbReference>
<dbReference type="GO" id="GO:0046872">
    <property type="term" value="F:metal ion binding"/>
    <property type="evidence" value="ECO:0007669"/>
    <property type="project" value="UniProtKB-KW"/>
</dbReference>
<evidence type="ECO:0000256" key="2">
    <source>
        <dbReference type="ARBA" id="ARBA00022723"/>
    </source>
</evidence>
<feature type="binding site" evidence="3">
    <location>
        <position position="44"/>
    </location>
    <ligand>
        <name>a divalent metal cation</name>
        <dbReference type="ChEBI" id="CHEBI:60240"/>
    </ligand>
</feature>
<dbReference type="InterPro" id="IPR034660">
    <property type="entry name" value="DinB/YfiT-like"/>
</dbReference>
<dbReference type="RefSeq" id="WP_135153648.1">
    <property type="nucleotide sequence ID" value="NZ_SOMN01000031.1"/>
</dbReference>
<evidence type="ECO:0000313" key="4">
    <source>
        <dbReference type="EMBL" id="TFE23748.1"/>
    </source>
</evidence>
<feature type="binding site" evidence="3">
    <location>
        <position position="127"/>
    </location>
    <ligand>
        <name>a divalent metal cation</name>
        <dbReference type="ChEBI" id="CHEBI:60240"/>
    </ligand>
</feature>
<dbReference type="Proteomes" id="UP000297900">
    <property type="component" value="Unassembled WGS sequence"/>
</dbReference>
<evidence type="ECO:0000256" key="3">
    <source>
        <dbReference type="PIRSR" id="PIRSR607837-1"/>
    </source>
</evidence>
<keyword evidence="5" id="KW-1185">Reference proteome</keyword>
<dbReference type="InterPro" id="IPR007837">
    <property type="entry name" value="DinB"/>
</dbReference>
<dbReference type="AlphaFoldDB" id="A0A4Y8LQS5"/>
<evidence type="ECO:0000313" key="5">
    <source>
        <dbReference type="Proteomes" id="UP000297900"/>
    </source>
</evidence>
<keyword evidence="2 3" id="KW-0479">Metal-binding</keyword>
<gene>
    <name evidence="4" type="ORF">E2980_18105</name>
</gene>
<accession>A0A4Y8LQS5</accession>
<dbReference type="OrthoDB" id="25666at2"/>
<dbReference type="PANTHER" id="PTHR37302">
    <property type="entry name" value="SLR1116 PROTEIN"/>
    <property type="match status" value="1"/>
</dbReference>
<dbReference type="Gene3D" id="1.20.120.450">
    <property type="entry name" value="dinb family like domain"/>
    <property type="match status" value="1"/>
</dbReference>